<reference evidence="4 6" key="1">
    <citation type="submission" date="2018-09" db="EMBL/GenBank/DDBJ databases">
        <title>Genomic investigation of the strawberry pathogen Phytophthora fragariae indicates pathogenicity is determined by transcriptional variation in three key races.</title>
        <authorList>
            <person name="Adams T.M."/>
            <person name="Armitage A.D."/>
            <person name="Sobczyk M.K."/>
            <person name="Bates H.J."/>
            <person name="Dunwell J.M."/>
            <person name="Nellist C.F."/>
            <person name="Harrison R.J."/>
        </authorList>
    </citation>
    <scope>NUCLEOTIDE SEQUENCE [LARGE SCALE GENOMIC DNA]</scope>
    <source>
        <strain evidence="2 4">SCRP249</strain>
        <strain evidence="1 6">SCRP324</strain>
        <strain evidence="3 5">SCRP333</strain>
    </source>
</reference>
<proteinExistence type="predicted"/>
<dbReference type="AlphaFoldDB" id="A0A6A3P2A5"/>
<dbReference type="EMBL" id="QXFU01000404">
    <property type="protein sequence ID" value="KAE9034416.1"/>
    <property type="molecule type" value="Genomic_DNA"/>
</dbReference>
<comment type="caution">
    <text evidence="2">The sequence shown here is derived from an EMBL/GenBank/DDBJ whole genome shotgun (WGS) entry which is preliminary data.</text>
</comment>
<evidence type="ECO:0000313" key="5">
    <source>
        <dbReference type="Proteomes" id="UP000434957"/>
    </source>
</evidence>
<evidence type="ECO:0000313" key="4">
    <source>
        <dbReference type="Proteomes" id="UP000429607"/>
    </source>
</evidence>
<evidence type="ECO:0000313" key="2">
    <source>
        <dbReference type="EMBL" id="KAE9052164.1"/>
    </source>
</evidence>
<dbReference type="Proteomes" id="UP000434957">
    <property type="component" value="Unassembled WGS sequence"/>
</dbReference>
<dbReference type="EMBL" id="QXFT01000412">
    <property type="protein sequence ID" value="KAE9344687.1"/>
    <property type="molecule type" value="Genomic_DNA"/>
</dbReference>
<dbReference type="EMBL" id="QXFV01000020">
    <property type="protein sequence ID" value="KAE9052164.1"/>
    <property type="molecule type" value="Genomic_DNA"/>
</dbReference>
<accession>A0A6A3P2A5</accession>
<keyword evidence="5" id="KW-1185">Reference proteome</keyword>
<evidence type="ECO:0000313" key="3">
    <source>
        <dbReference type="EMBL" id="KAE9344687.1"/>
    </source>
</evidence>
<dbReference type="Proteomes" id="UP000435112">
    <property type="component" value="Unassembled WGS sequence"/>
</dbReference>
<evidence type="ECO:0000313" key="6">
    <source>
        <dbReference type="Proteomes" id="UP000435112"/>
    </source>
</evidence>
<protein>
    <submittedName>
        <fullName evidence="2">Uncharacterized protein</fullName>
    </submittedName>
</protein>
<evidence type="ECO:0000313" key="1">
    <source>
        <dbReference type="EMBL" id="KAE9034416.1"/>
    </source>
</evidence>
<organism evidence="2 4">
    <name type="scientific">Phytophthora rubi</name>
    <dbReference type="NCBI Taxonomy" id="129364"/>
    <lineage>
        <taxon>Eukaryota</taxon>
        <taxon>Sar</taxon>
        <taxon>Stramenopiles</taxon>
        <taxon>Oomycota</taxon>
        <taxon>Peronosporomycetes</taxon>
        <taxon>Peronosporales</taxon>
        <taxon>Peronosporaceae</taxon>
        <taxon>Phytophthora</taxon>
    </lineage>
</organism>
<dbReference type="Proteomes" id="UP000429607">
    <property type="component" value="Unassembled WGS sequence"/>
</dbReference>
<dbReference type="OrthoDB" id="92683at2759"/>
<gene>
    <name evidence="2" type="ORF">PR001_g746</name>
    <name evidence="1" type="ORF">PR002_g8137</name>
    <name evidence="3" type="ORF">PR003_g8329</name>
</gene>
<sequence length="46" mass="5687">MRGILKERLDQYLDMYLWKSWYFNDTVPKCQYLDGLVQDICKHYPV</sequence>
<name>A0A6A3P2A5_9STRA</name>